<dbReference type="SMART" id="SM00729">
    <property type="entry name" value="Elp3"/>
    <property type="match status" value="1"/>
</dbReference>
<dbReference type="PROSITE" id="PS51918">
    <property type="entry name" value="RADICAL_SAM"/>
    <property type="match status" value="1"/>
</dbReference>
<evidence type="ECO:0000313" key="2">
    <source>
        <dbReference type="Proteomes" id="UP000221734"/>
    </source>
</evidence>
<dbReference type="PANTHER" id="PTHR43432:SF3">
    <property type="entry name" value="SLR0285 PROTEIN"/>
    <property type="match status" value="1"/>
</dbReference>
<dbReference type="AlphaFoldDB" id="A0A2C9CHY7"/>
<evidence type="ECO:0000313" key="1">
    <source>
        <dbReference type="EMBL" id="SOH05265.1"/>
    </source>
</evidence>
<proteinExistence type="predicted"/>
<dbReference type="InterPro" id="IPR006638">
    <property type="entry name" value="Elp3/MiaA/NifB-like_rSAM"/>
</dbReference>
<protein>
    <submittedName>
        <fullName evidence="1">Radical SAM superfamily protein</fullName>
    </submittedName>
</protein>
<gene>
    <name evidence="1" type="ORF">KSMBR1_2778</name>
</gene>
<name>A0A2C9CHY7_KUEST</name>
<keyword evidence="2" id="KW-1185">Reference proteome</keyword>
<dbReference type="InterPro" id="IPR040086">
    <property type="entry name" value="MJ0683-like"/>
</dbReference>
<dbReference type="RefSeq" id="WP_099325869.1">
    <property type="nucleotide sequence ID" value="NZ_LT934425.1"/>
</dbReference>
<dbReference type="InterPro" id="IPR007197">
    <property type="entry name" value="rSAM"/>
</dbReference>
<dbReference type="CDD" id="cd01335">
    <property type="entry name" value="Radical_SAM"/>
    <property type="match status" value="1"/>
</dbReference>
<dbReference type="Proteomes" id="UP000221734">
    <property type="component" value="Chromosome Kuenenia_stuttgartiensis_MBR1"/>
</dbReference>
<organism evidence="1 2">
    <name type="scientific">Kuenenia stuttgartiensis</name>
    <dbReference type="NCBI Taxonomy" id="174633"/>
    <lineage>
        <taxon>Bacteria</taxon>
        <taxon>Pseudomonadati</taxon>
        <taxon>Planctomycetota</taxon>
        <taxon>Candidatus Brocadiia</taxon>
        <taxon>Candidatus Brocadiales</taxon>
        <taxon>Candidatus Brocadiaceae</taxon>
        <taxon>Candidatus Kuenenia</taxon>
    </lineage>
</organism>
<sequence length="366" mass="41970">MALMGLDIKWGRNINRFILCGKQRYSGTLLNNPCIVISYRKMHIESIERKTAVLARPTLKCLSQVATINPTIGCSHQCAYCYARGYSIYPGDGKVLVYENMAEKLKKELPRRRKLPKYVFFSSSSDALQPIPQVINLSYELMQTLLEYNIGINLLTKGRIPIKFLDLFKRHKKLVHIQIGITTLNRNIQRIIEPYAATPGERIRNIEQLCNVGIVPEVKLDPLIPGITDTKTNLTALFRVLQKYEVNAMGINYLFLRPFIKKNLYKSLRKTSLWEEINAHYQNGSSINLLAEKSRVQALDVHYRKNSYHAIDELAGLYKISAYVCGCKNPDITEEPLCDINWGKHFQDTPKQKGLFASQILTEKIF</sequence>
<reference evidence="2" key="1">
    <citation type="submission" date="2017-10" db="EMBL/GenBank/DDBJ databases">
        <authorList>
            <person name="Frank J."/>
        </authorList>
    </citation>
    <scope>NUCLEOTIDE SEQUENCE [LARGE SCALE GENOMIC DNA]</scope>
</reference>
<accession>A0A2C9CHY7</accession>
<dbReference type="SUPFAM" id="SSF102114">
    <property type="entry name" value="Radical SAM enzymes"/>
    <property type="match status" value="1"/>
</dbReference>
<dbReference type="Gene3D" id="3.80.30.30">
    <property type="match status" value="1"/>
</dbReference>
<dbReference type="SFLD" id="SFLDS00029">
    <property type="entry name" value="Radical_SAM"/>
    <property type="match status" value="1"/>
</dbReference>
<dbReference type="InterPro" id="IPR058240">
    <property type="entry name" value="rSAM_sf"/>
</dbReference>
<dbReference type="Pfam" id="PF04055">
    <property type="entry name" value="Radical_SAM"/>
    <property type="match status" value="1"/>
</dbReference>
<dbReference type="GO" id="GO:0003824">
    <property type="term" value="F:catalytic activity"/>
    <property type="evidence" value="ECO:0007669"/>
    <property type="project" value="InterPro"/>
</dbReference>
<dbReference type="SFLD" id="SFLDG01084">
    <property type="entry name" value="Uncharacterised_Radical_SAM_Su"/>
    <property type="match status" value="1"/>
</dbReference>
<dbReference type="OrthoDB" id="9785699at2"/>
<dbReference type="EMBL" id="LT934425">
    <property type="protein sequence ID" value="SOH05265.1"/>
    <property type="molecule type" value="Genomic_DNA"/>
</dbReference>
<dbReference type="PANTHER" id="PTHR43432">
    <property type="entry name" value="SLR0285 PROTEIN"/>
    <property type="match status" value="1"/>
</dbReference>
<dbReference type="GO" id="GO:0051536">
    <property type="term" value="F:iron-sulfur cluster binding"/>
    <property type="evidence" value="ECO:0007669"/>
    <property type="project" value="InterPro"/>
</dbReference>
<dbReference type="KEGG" id="kst:KSMBR1_2778"/>